<dbReference type="Pfam" id="PF00485">
    <property type="entry name" value="PRK"/>
    <property type="match status" value="1"/>
</dbReference>
<evidence type="ECO:0000256" key="7">
    <source>
        <dbReference type="ARBA" id="ARBA00022741"/>
    </source>
</evidence>
<dbReference type="InterPro" id="IPR006082">
    <property type="entry name" value="PRK"/>
</dbReference>
<evidence type="ECO:0000256" key="5">
    <source>
        <dbReference type="ARBA" id="ARBA00022567"/>
    </source>
</evidence>
<organism evidence="13 14">
    <name type="scientific">Geoglobus ahangari</name>
    <dbReference type="NCBI Taxonomy" id="113653"/>
    <lineage>
        <taxon>Archaea</taxon>
        <taxon>Methanobacteriati</taxon>
        <taxon>Methanobacteriota</taxon>
        <taxon>Archaeoglobi</taxon>
        <taxon>Archaeoglobales</taxon>
        <taxon>Archaeoglobaceae</taxon>
        <taxon>Geoglobus</taxon>
    </lineage>
</organism>
<evidence type="ECO:0000313" key="13">
    <source>
        <dbReference type="EMBL" id="AKG90925.1"/>
    </source>
</evidence>
<dbReference type="RefSeq" id="WP_048096223.1">
    <property type="nucleotide sequence ID" value="NZ_CP011267.1"/>
</dbReference>
<dbReference type="GO" id="GO:0019253">
    <property type="term" value="P:reductive pentose-phosphate cycle"/>
    <property type="evidence" value="ECO:0007669"/>
    <property type="project" value="UniProtKB-KW"/>
</dbReference>
<protein>
    <recommendedName>
        <fullName evidence="3">phosphoribulokinase</fullName>
        <ecNumber evidence="3">2.7.1.19</ecNumber>
    </recommendedName>
    <alternativeName>
        <fullName evidence="10">Phosphopentokinase</fullName>
    </alternativeName>
</protein>
<dbReference type="GeneID" id="24804363"/>
<gene>
    <name evidence="13" type="ORF">GAH_01796</name>
</gene>
<dbReference type="InterPro" id="IPR027417">
    <property type="entry name" value="P-loop_NTPase"/>
</dbReference>
<comment type="pathway">
    <text evidence="1">Carbohydrate biosynthesis; Calvin cycle.</text>
</comment>
<evidence type="ECO:0000256" key="9">
    <source>
        <dbReference type="ARBA" id="ARBA00022840"/>
    </source>
</evidence>
<keyword evidence="4" id="KW-0602">Photosynthesis</keyword>
<evidence type="ECO:0000256" key="6">
    <source>
        <dbReference type="ARBA" id="ARBA00022679"/>
    </source>
</evidence>
<dbReference type="InParanoid" id="A0A0F7IGC3"/>
<reference evidence="13 14" key="1">
    <citation type="submission" date="2015-04" db="EMBL/GenBank/DDBJ databases">
        <title>The complete genome sequence of the hyperthermophilic, obligate iron-reducing archaeon Geoglobus ahangari strain 234T.</title>
        <authorList>
            <person name="Manzella M.P."/>
            <person name="Holmes D.E."/>
            <person name="Rocheleau J.M."/>
            <person name="Chung A."/>
            <person name="Reguera G."/>
            <person name="Kashefi K."/>
        </authorList>
    </citation>
    <scope>NUCLEOTIDE SEQUENCE [LARGE SCALE GENOMIC DNA]</scope>
    <source>
        <strain evidence="13 14">234</strain>
    </source>
</reference>
<evidence type="ECO:0000256" key="11">
    <source>
        <dbReference type="ARBA" id="ARBA00047663"/>
    </source>
</evidence>
<evidence type="ECO:0000313" key="14">
    <source>
        <dbReference type="Proteomes" id="UP000034723"/>
    </source>
</evidence>
<keyword evidence="8 13" id="KW-0418">Kinase</keyword>
<dbReference type="STRING" id="113653.GAH_01796"/>
<dbReference type="PANTHER" id="PTHR10285">
    <property type="entry name" value="URIDINE KINASE"/>
    <property type="match status" value="1"/>
</dbReference>
<evidence type="ECO:0000256" key="1">
    <source>
        <dbReference type="ARBA" id="ARBA00005215"/>
    </source>
</evidence>
<keyword evidence="14" id="KW-1185">Reference proteome</keyword>
<keyword evidence="6 13" id="KW-0808">Transferase</keyword>
<dbReference type="EC" id="2.7.1.19" evidence="3"/>
<keyword evidence="5" id="KW-0113">Calvin cycle</keyword>
<dbReference type="OrthoDB" id="51389at2157"/>
<dbReference type="GO" id="GO:0008974">
    <property type="term" value="F:phosphoribulokinase activity"/>
    <property type="evidence" value="ECO:0007669"/>
    <property type="project" value="UniProtKB-EC"/>
</dbReference>
<proteinExistence type="inferred from homology"/>
<evidence type="ECO:0000256" key="4">
    <source>
        <dbReference type="ARBA" id="ARBA00022531"/>
    </source>
</evidence>
<sequence>MGRVFLIGIAGDSGSGKTTFAEGIRRMFPGRVSALSMDDYHTLSRRERIERGITPLNPEMTDLGLFREHLLKLRSGKPIEKPVYDHSTGEIRCCERFEPSEIVIAEGLHTLYEGLNELYDYRIFVDPAREIKRRWKLKRDVEERGYRREDVIREIIQREPDYKRYVDFQKIYADTIVKIYPSMLRSSERIAYLSSQEEMYRVRLVFTNLSVSMKHVGLKLDLSRMIKAGERDFAISFFSDYYHGKRASFIDVDGFLSVEIFESLLDVLRDETGEELKWDVGEYASSTEVAKLMICWNLVEVMKSRSNEG</sequence>
<dbReference type="Gene3D" id="3.40.50.300">
    <property type="entry name" value="P-loop containing nucleotide triphosphate hydrolases"/>
    <property type="match status" value="1"/>
</dbReference>
<dbReference type="GO" id="GO:0005524">
    <property type="term" value="F:ATP binding"/>
    <property type="evidence" value="ECO:0007669"/>
    <property type="project" value="UniProtKB-KW"/>
</dbReference>
<dbReference type="AlphaFoldDB" id="A0A0F7IGC3"/>
<evidence type="ECO:0000256" key="8">
    <source>
        <dbReference type="ARBA" id="ARBA00022777"/>
    </source>
</evidence>
<name>A0A0F7IGC3_9EURY</name>
<dbReference type="Proteomes" id="UP000034723">
    <property type="component" value="Chromosome"/>
</dbReference>
<dbReference type="PRINTS" id="PR00478">
    <property type="entry name" value="PHRIBLKINASE"/>
</dbReference>
<dbReference type="InterPro" id="IPR006083">
    <property type="entry name" value="PRK/URK"/>
</dbReference>
<keyword evidence="9" id="KW-0067">ATP-binding</keyword>
<keyword evidence="7" id="KW-0547">Nucleotide-binding</keyword>
<dbReference type="HOGENOM" id="CLU_033590_0_0_2"/>
<feature type="domain" description="Phosphoribulokinase/uridine kinase" evidence="12">
    <location>
        <begin position="6"/>
        <end position="182"/>
    </location>
</feature>
<dbReference type="KEGG" id="gah:GAH_01796"/>
<accession>A0A0F7IGC3</accession>
<dbReference type="EMBL" id="CP011267">
    <property type="protein sequence ID" value="AKG90925.1"/>
    <property type="molecule type" value="Genomic_DNA"/>
</dbReference>
<dbReference type="SUPFAM" id="SSF52540">
    <property type="entry name" value="P-loop containing nucleoside triphosphate hydrolases"/>
    <property type="match status" value="1"/>
</dbReference>
<evidence type="ECO:0000259" key="12">
    <source>
        <dbReference type="Pfam" id="PF00485"/>
    </source>
</evidence>
<comment type="catalytic activity">
    <reaction evidence="11">
        <text>D-ribulose 5-phosphate + ATP = D-ribulose 1,5-bisphosphate + ADP + H(+)</text>
        <dbReference type="Rhea" id="RHEA:19365"/>
        <dbReference type="ChEBI" id="CHEBI:15378"/>
        <dbReference type="ChEBI" id="CHEBI:30616"/>
        <dbReference type="ChEBI" id="CHEBI:57870"/>
        <dbReference type="ChEBI" id="CHEBI:58121"/>
        <dbReference type="ChEBI" id="CHEBI:456216"/>
        <dbReference type="EC" id="2.7.1.19"/>
    </reaction>
</comment>
<evidence type="ECO:0000256" key="3">
    <source>
        <dbReference type="ARBA" id="ARBA00012042"/>
    </source>
</evidence>
<evidence type="ECO:0000256" key="10">
    <source>
        <dbReference type="ARBA" id="ARBA00031382"/>
    </source>
</evidence>
<comment type="similarity">
    <text evidence="2">Belongs to the phosphoribulokinase family.</text>
</comment>
<evidence type="ECO:0000256" key="2">
    <source>
        <dbReference type="ARBA" id="ARBA00009719"/>
    </source>
</evidence>
<dbReference type="NCBIfam" id="NF005655">
    <property type="entry name" value="PRK07429.1"/>
    <property type="match status" value="1"/>
</dbReference>